<organism evidence="3 4">
    <name type="scientific">Datura stramonium</name>
    <name type="common">Jimsonweed</name>
    <name type="synonym">Common thornapple</name>
    <dbReference type="NCBI Taxonomy" id="4076"/>
    <lineage>
        <taxon>Eukaryota</taxon>
        <taxon>Viridiplantae</taxon>
        <taxon>Streptophyta</taxon>
        <taxon>Embryophyta</taxon>
        <taxon>Tracheophyta</taxon>
        <taxon>Spermatophyta</taxon>
        <taxon>Magnoliopsida</taxon>
        <taxon>eudicotyledons</taxon>
        <taxon>Gunneridae</taxon>
        <taxon>Pentapetalae</taxon>
        <taxon>asterids</taxon>
        <taxon>lamiids</taxon>
        <taxon>Solanales</taxon>
        <taxon>Solanaceae</taxon>
        <taxon>Solanoideae</taxon>
        <taxon>Datureae</taxon>
        <taxon>Datura</taxon>
    </lineage>
</organism>
<feature type="domain" description="PUB 12/19-like N-terminal" evidence="2">
    <location>
        <begin position="90"/>
        <end position="162"/>
    </location>
</feature>
<dbReference type="Pfam" id="PF25368">
    <property type="entry name" value="PUB10_N"/>
    <property type="match status" value="1"/>
</dbReference>
<accession>A0ABS8RM60</accession>
<dbReference type="PANTHER" id="PTHR23315:SF262">
    <property type="entry name" value="U-BOX DOMAIN-CONTAINING PROTEIN 15-LIKE"/>
    <property type="match status" value="1"/>
</dbReference>
<dbReference type="InterPro" id="IPR057623">
    <property type="entry name" value="PUB12-19-like_N"/>
</dbReference>
<dbReference type="SUPFAM" id="SSF48371">
    <property type="entry name" value="ARM repeat"/>
    <property type="match status" value="1"/>
</dbReference>
<protein>
    <recommendedName>
        <fullName evidence="2">PUB 12/19-like N-terminal domain-containing protein</fullName>
    </recommendedName>
</protein>
<sequence length="425" mass="48918">MGPTYEQSEEIHITTNIEAETRWYQTGFKILQTSKRSTNRDGFEDVTTNHSKAFKAILGTKLIEVIRKPPGSGKRITTTGSYEEYRRLQREECHDLFERLQLLLPLFEEIRDLKATESGIEFLMKLKKAFSSAKKLLKTCHCGSKIYLAIESEAVMGRFYSVELLRVQFRRAKKRNVSQDMELTMDLMVALSTNNDRNADSASIDRSGHKLGLRIVEDLKVETISVRKVVKERKGRHAEETQKILDLLNKFRRFAGLEEIELLMPKAHEKRLWQSQKNFSVQSHSRIQENAVTALLNLSIDETNKKLISKEEPIPTIIEILQNGNVGAKENSAAALFSLSMLDEKQRSYRFIKWYPHLNRIEIRNTIRGKKDAITALFNLCFSENGAYGIEAGIKALLFQLLEKKNLEMLIRPLSILLLFCNIHV</sequence>
<comment type="caution">
    <text evidence="3">The sequence shown here is derived from an EMBL/GenBank/DDBJ whole genome shotgun (WGS) entry which is preliminary data.</text>
</comment>
<gene>
    <name evidence="3" type="ORF">HAX54_035834</name>
</gene>
<dbReference type="Gene3D" id="1.25.10.10">
    <property type="entry name" value="Leucine-rich Repeat Variant"/>
    <property type="match status" value="1"/>
</dbReference>
<dbReference type="InterPro" id="IPR011989">
    <property type="entry name" value="ARM-like"/>
</dbReference>
<name>A0ABS8RM60_DATST</name>
<dbReference type="InterPro" id="IPR016024">
    <property type="entry name" value="ARM-type_fold"/>
</dbReference>
<reference evidence="3 4" key="1">
    <citation type="journal article" date="2021" name="BMC Genomics">
        <title>Datura genome reveals duplications of psychoactive alkaloid biosynthetic genes and high mutation rate following tissue culture.</title>
        <authorList>
            <person name="Rajewski A."/>
            <person name="Carter-House D."/>
            <person name="Stajich J."/>
            <person name="Litt A."/>
        </authorList>
    </citation>
    <scope>NUCLEOTIDE SEQUENCE [LARGE SCALE GENOMIC DNA]</scope>
    <source>
        <strain evidence="3">AR-01</strain>
    </source>
</reference>
<keyword evidence="4" id="KW-1185">Reference proteome</keyword>
<keyword evidence="1" id="KW-0833">Ubl conjugation pathway</keyword>
<evidence type="ECO:0000256" key="1">
    <source>
        <dbReference type="ARBA" id="ARBA00022786"/>
    </source>
</evidence>
<evidence type="ECO:0000259" key="2">
    <source>
        <dbReference type="Pfam" id="PF25368"/>
    </source>
</evidence>
<dbReference type="PANTHER" id="PTHR23315">
    <property type="entry name" value="U BOX DOMAIN-CONTAINING"/>
    <property type="match status" value="1"/>
</dbReference>
<evidence type="ECO:0000313" key="3">
    <source>
        <dbReference type="EMBL" id="MCD7447903.1"/>
    </source>
</evidence>
<dbReference type="Proteomes" id="UP000823775">
    <property type="component" value="Unassembled WGS sequence"/>
</dbReference>
<dbReference type="EMBL" id="JACEIK010000047">
    <property type="protein sequence ID" value="MCD7447903.1"/>
    <property type="molecule type" value="Genomic_DNA"/>
</dbReference>
<evidence type="ECO:0000313" key="4">
    <source>
        <dbReference type="Proteomes" id="UP000823775"/>
    </source>
</evidence>
<proteinExistence type="predicted"/>